<dbReference type="InterPro" id="IPR003593">
    <property type="entry name" value="AAA+_ATPase"/>
</dbReference>
<dbReference type="EC" id="3.6.3.25" evidence="6"/>
<evidence type="ECO:0000256" key="4">
    <source>
        <dbReference type="ARBA" id="ARBA00038388"/>
    </source>
</evidence>
<evidence type="ECO:0000313" key="7">
    <source>
        <dbReference type="Proteomes" id="UP000000442"/>
    </source>
</evidence>
<dbReference type="STRING" id="177437.HRM2_22400"/>
<dbReference type="Gene3D" id="3.40.50.300">
    <property type="entry name" value="P-loop containing nucleotide triphosphate hydrolases"/>
    <property type="match status" value="1"/>
</dbReference>
<dbReference type="PROSITE" id="PS00211">
    <property type="entry name" value="ABC_TRANSPORTER_1"/>
    <property type="match status" value="1"/>
</dbReference>
<organism evidence="6 7">
    <name type="scientific">Desulforapulum autotrophicum (strain ATCC 43914 / DSM 3382 / VKM B-1955 / HRM2)</name>
    <name type="common">Desulfobacterium autotrophicum</name>
    <dbReference type="NCBI Taxonomy" id="177437"/>
    <lineage>
        <taxon>Bacteria</taxon>
        <taxon>Pseudomonadati</taxon>
        <taxon>Thermodesulfobacteriota</taxon>
        <taxon>Desulfobacteria</taxon>
        <taxon>Desulfobacterales</taxon>
        <taxon>Desulfobacteraceae</taxon>
        <taxon>Desulforapulum</taxon>
    </lineage>
</organism>
<dbReference type="SUPFAM" id="SSF52540">
    <property type="entry name" value="P-loop containing nucleoside triphosphate hydrolases"/>
    <property type="match status" value="1"/>
</dbReference>
<comment type="similarity">
    <text evidence="4">Belongs to the ABC transporter superfamily. Macrolide exporter (TC 3.A.1.122) family.</text>
</comment>
<dbReference type="PROSITE" id="PS50893">
    <property type="entry name" value="ABC_TRANSPORTER_2"/>
    <property type="match status" value="1"/>
</dbReference>
<keyword evidence="1" id="KW-0813">Transport</keyword>
<reference evidence="6 7" key="1">
    <citation type="journal article" date="2009" name="Environ. Microbiol.">
        <title>Genome sequence of Desulfobacterium autotrophicum HRM2, a marine sulfate reducer oxidizing organic carbon completely to carbon dioxide.</title>
        <authorList>
            <person name="Strittmatter A.W."/>
            <person name="Liesegang H."/>
            <person name="Rabus R."/>
            <person name="Decker I."/>
            <person name="Amann J."/>
            <person name="Andres S."/>
            <person name="Henne A."/>
            <person name="Fricke W.F."/>
            <person name="Martinez-Arias R."/>
            <person name="Bartels D."/>
            <person name="Goesmann A."/>
            <person name="Krause L."/>
            <person name="Puehler A."/>
            <person name="Klenk H.P."/>
            <person name="Richter M."/>
            <person name="Schuler M."/>
            <person name="Gloeckner F.O."/>
            <person name="Meyerdierks A."/>
            <person name="Gottschalk G."/>
            <person name="Amann R."/>
        </authorList>
    </citation>
    <scope>NUCLEOTIDE SEQUENCE [LARGE SCALE GENOMIC DNA]</scope>
    <source>
        <strain evidence="7">ATCC 43914 / DSM 3382 / HRM2</strain>
    </source>
</reference>
<feature type="domain" description="ABC transporter" evidence="5">
    <location>
        <begin position="10"/>
        <end position="230"/>
    </location>
</feature>
<evidence type="ECO:0000256" key="3">
    <source>
        <dbReference type="ARBA" id="ARBA00022840"/>
    </source>
</evidence>
<name>C0QEJ6_DESAH</name>
<dbReference type="FunFam" id="3.40.50.300:FF:000032">
    <property type="entry name" value="Export ABC transporter ATP-binding protein"/>
    <property type="match status" value="1"/>
</dbReference>
<dbReference type="PANTHER" id="PTHR42798:SF7">
    <property type="entry name" value="ALPHA-D-RIBOSE 1-METHYLPHOSPHONATE 5-TRIPHOSPHATE SYNTHASE SUBUNIT PHNL"/>
    <property type="match status" value="1"/>
</dbReference>
<keyword evidence="7" id="KW-1185">Reference proteome</keyword>
<dbReference type="Proteomes" id="UP000000442">
    <property type="component" value="Chromosome"/>
</dbReference>
<evidence type="ECO:0000259" key="5">
    <source>
        <dbReference type="PROSITE" id="PS50893"/>
    </source>
</evidence>
<evidence type="ECO:0000313" key="6">
    <source>
        <dbReference type="EMBL" id="ACN15338.1"/>
    </source>
</evidence>
<dbReference type="InterPro" id="IPR017871">
    <property type="entry name" value="ABC_transporter-like_CS"/>
</dbReference>
<dbReference type="GO" id="GO:0016887">
    <property type="term" value="F:ATP hydrolysis activity"/>
    <property type="evidence" value="ECO:0007669"/>
    <property type="project" value="InterPro"/>
</dbReference>
<keyword evidence="2" id="KW-0547">Nucleotide-binding</keyword>
<keyword evidence="3" id="KW-0067">ATP-binding</keyword>
<protein>
    <submittedName>
        <fullName evidence="6">LolD3</fullName>
        <ecNumber evidence="6">3.6.3.25</ecNumber>
    </submittedName>
</protein>
<evidence type="ECO:0000256" key="1">
    <source>
        <dbReference type="ARBA" id="ARBA00022448"/>
    </source>
</evidence>
<dbReference type="RefSeq" id="WP_015904107.1">
    <property type="nucleotide sequence ID" value="NC_012108.1"/>
</dbReference>
<dbReference type="HOGENOM" id="CLU_000604_1_22_7"/>
<dbReference type="KEGG" id="dat:HRM2_22400"/>
<dbReference type="InterPro" id="IPR017911">
    <property type="entry name" value="MacB-like_ATP-bd"/>
</dbReference>
<dbReference type="GO" id="GO:0098796">
    <property type="term" value="C:membrane protein complex"/>
    <property type="evidence" value="ECO:0007669"/>
    <property type="project" value="UniProtKB-ARBA"/>
</dbReference>
<evidence type="ECO:0000256" key="2">
    <source>
        <dbReference type="ARBA" id="ARBA00022741"/>
    </source>
</evidence>
<dbReference type="OrthoDB" id="9809450at2"/>
<dbReference type="SMART" id="SM00382">
    <property type="entry name" value="AAA"/>
    <property type="match status" value="1"/>
</dbReference>
<dbReference type="PANTHER" id="PTHR42798">
    <property type="entry name" value="LIPOPROTEIN-RELEASING SYSTEM ATP-BINDING PROTEIN LOLD"/>
    <property type="match status" value="1"/>
</dbReference>
<dbReference type="GO" id="GO:0022857">
    <property type="term" value="F:transmembrane transporter activity"/>
    <property type="evidence" value="ECO:0007669"/>
    <property type="project" value="UniProtKB-ARBA"/>
</dbReference>
<gene>
    <name evidence="6" type="primary">lolD3</name>
    <name evidence="6" type="ordered locus">HRM2_22400</name>
</gene>
<dbReference type="EMBL" id="CP001087">
    <property type="protein sequence ID" value="ACN15338.1"/>
    <property type="molecule type" value="Genomic_DNA"/>
</dbReference>
<keyword evidence="6" id="KW-0378">Hydrolase</keyword>
<proteinExistence type="inferred from homology"/>
<dbReference type="CDD" id="cd03255">
    <property type="entry name" value="ABC_MJ0796_LolCDE_FtsE"/>
    <property type="match status" value="1"/>
</dbReference>
<dbReference type="eggNOG" id="COG1136">
    <property type="taxonomic scope" value="Bacteria"/>
</dbReference>
<dbReference type="AlphaFoldDB" id="C0QEJ6"/>
<accession>C0QEJ6</accession>
<dbReference type="Pfam" id="PF00005">
    <property type="entry name" value="ABC_tran"/>
    <property type="match status" value="1"/>
</dbReference>
<dbReference type="GO" id="GO:0005524">
    <property type="term" value="F:ATP binding"/>
    <property type="evidence" value="ECO:0007669"/>
    <property type="project" value="UniProtKB-KW"/>
</dbReference>
<dbReference type="InterPro" id="IPR027417">
    <property type="entry name" value="P-loop_NTPase"/>
</dbReference>
<sequence>MVRQKGERLMALEGISKGFNTKTTRIDILNKVDFTILQGDTLAVVGASGIGKSTLLHIIGTLDRPDQGRLFFGDDDLFGLDPVALARFRNQSIGFVFQFHHLLRGFTAVENVMIPCLIDRMKRLDARKKATTILERVGLNARLDHRVEDLSGGEQQRVALARALVMEPMLLLADEPTGNLDRKNSDAVHELLVELNRELGMTVIVVTHNPDLAGLMNQRLTLKDSEIVAVQ</sequence>
<dbReference type="InterPro" id="IPR003439">
    <property type="entry name" value="ABC_transporter-like_ATP-bd"/>
</dbReference>